<evidence type="ECO:0000313" key="2">
    <source>
        <dbReference type="EMBL" id="QDZ15160.1"/>
    </source>
</evidence>
<sequence length="221" mass="23803">MATGAAKKRRWFDHRSHLRLLVMLVVGLLVGGLSALLGAEGNAPVLGWDAACVAYILWSWLSIRRLDDEATRQHATKEDPTRTSADVLLISASIASLGAIAIGLAESHSGGSLARAMSPALAVASVALSWLLVHMLFTLRYARLYYTEPVGGVDFNMDEPPHYVDFAYLAFTVGMTFQVSDTDLNSREIRAAVLRHMLLSYLFGSVIVATTVNLVAGLGAS</sequence>
<feature type="transmembrane region" description="Helical" evidence="1">
    <location>
        <begin position="198"/>
        <end position="220"/>
    </location>
</feature>
<evidence type="ECO:0000256" key="1">
    <source>
        <dbReference type="SAM" id="Phobius"/>
    </source>
</evidence>
<name>A0A5B8M6M4_9MICO</name>
<keyword evidence="3" id="KW-1185">Reference proteome</keyword>
<dbReference type="AlphaFoldDB" id="A0A5B8M6M4"/>
<organism evidence="2 3">
    <name type="scientific">Humibacter ginsenosidimutans</name>
    <dbReference type="NCBI Taxonomy" id="2599293"/>
    <lineage>
        <taxon>Bacteria</taxon>
        <taxon>Bacillati</taxon>
        <taxon>Actinomycetota</taxon>
        <taxon>Actinomycetes</taxon>
        <taxon>Micrococcales</taxon>
        <taxon>Microbacteriaceae</taxon>
        <taxon>Humibacter</taxon>
    </lineage>
</organism>
<protein>
    <submittedName>
        <fullName evidence="2">DUF1345 domain-containing protein</fullName>
    </submittedName>
</protein>
<feature type="transmembrane region" description="Helical" evidence="1">
    <location>
        <begin position="20"/>
        <end position="39"/>
    </location>
</feature>
<gene>
    <name evidence="2" type="ORF">FPZ11_10610</name>
</gene>
<dbReference type="InterPro" id="IPR009781">
    <property type="entry name" value="DUF1345"/>
</dbReference>
<feature type="transmembrane region" description="Helical" evidence="1">
    <location>
        <begin position="45"/>
        <end position="63"/>
    </location>
</feature>
<feature type="transmembrane region" description="Helical" evidence="1">
    <location>
        <begin position="84"/>
        <end position="105"/>
    </location>
</feature>
<evidence type="ECO:0000313" key="3">
    <source>
        <dbReference type="Proteomes" id="UP000320216"/>
    </source>
</evidence>
<dbReference type="Pfam" id="PF07077">
    <property type="entry name" value="DUF1345"/>
    <property type="match status" value="1"/>
</dbReference>
<feature type="transmembrane region" description="Helical" evidence="1">
    <location>
        <begin position="117"/>
        <end position="137"/>
    </location>
</feature>
<dbReference type="Proteomes" id="UP000320216">
    <property type="component" value="Chromosome"/>
</dbReference>
<dbReference type="OrthoDB" id="64737at2"/>
<dbReference type="EMBL" id="CP042305">
    <property type="protein sequence ID" value="QDZ15160.1"/>
    <property type="molecule type" value="Genomic_DNA"/>
</dbReference>
<keyword evidence="1" id="KW-0472">Membrane</keyword>
<proteinExistence type="predicted"/>
<dbReference type="KEGG" id="huw:FPZ11_10610"/>
<accession>A0A5B8M6M4</accession>
<keyword evidence="1" id="KW-1133">Transmembrane helix</keyword>
<reference evidence="2 3" key="1">
    <citation type="submission" date="2019-07" db="EMBL/GenBank/DDBJ databases">
        <title>Full genome sequence of Humibacter sp. WJ7-1.</title>
        <authorList>
            <person name="Im W.-T."/>
        </authorList>
    </citation>
    <scope>NUCLEOTIDE SEQUENCE [LARGE SCALE GENOMIC DNA]</scope>
    <source>
        <strain evidence="2 3">WJ7-1</strain>
    </source>
</reference>
<dbReference type="RefSeq" id="WP_146320745.1">
    <property type="nucleotide sequence ID" value="NZ_CP042305.1"/>
</dbReference>
<keyword evidence="1" id="KW-0812">Transmembrane</keyword>